<evidence type="ECO:0000313" key="1">
    <source>
        <dbReference type="EMBL" id="RNM16232.1"/>
    </source>
</evidence>
<evidence type="ECO:0000313" key="2">
    <source>
        <dbReference type="Proteomes" id="UP000279994"/>
    </source>
</evidence>
<keyword evidence="1" id="KW-0378">Hydrolase</keyword>
<sequence length="48" mass="5650">NPNDGEYQLIYINGDHNVASKYTTKEGEEKQLKVRSIEQTFLKNMFEE</sequence>
<name>A0A3N0GVR6_9ACTN</name>
<dbReference type="AlphaFoldDB" id="A0A3N0GVR6"/>
<dbReference type="GO" id="GO:0004519">
    <property type="term" value="F:endonuclease activity"/>
    <property type="evidence" value="ECO:0007669"/>
    <property type="project" value="UniProtKB-KW"/>
</dbReference>
<keyword evidence="1" id="KW-0540">Nuclease</keyword>
<comment type="caution">
    <text evidence="1">The sequence shown here is derived from an EMBL/GenBank/DDBJ whole genome shotgun (WGS) entry which is preliminary data.</text>
</comment>
<feature type="non-terminal residue" evidence="1">
    <location>
        <position position="1"/>
    </location>
</feature>
<reference evidence="1 2" key="1">
    <citation type="submission" date="2018-11" db="EMBL/GenBank/DDBJ databases">
        <authorList>
            <person name="Li F."/>
        </authorList>
    </citation>
    <scope>NUCLEOTIDE SEQUENCE [LARGE SCALE GENOMIC DNA]</scope>
    <source>
        <strain evidence="1 2">Gsoil 818</strain>
    </source>
</reference>
<dbReference type="EMBL" id="RJSF01000013">
    <property type="protein sequence ID" value="RNM16232.1"/>
    <property type="molecule type" value="Genomic_DNA"/>
</dbReference>
<keyword evidence="1" id="KW-0255">Endonuclease</keyword>
<keyword evidence="2" id="KW-1185">Reference proteome</keyword>
<organism evidence="1 2">
    <name type="scientific">Nocardioides pocheonensis</name>
    <dbReference type="NCBI Taxonomy" id="661485"/>
    <lineage>
        <taxon>Bacteria</taxon>
        <taxon>Bacillati</taxon>
        <taxon>Actinomycetota</taxon>
        <taxon>Actinomycetes</taxon>
        <taxon>Propionibacteriales</taxon>
        <taxon>Nocardioidaceae</taxon>
        <taxon>Nocardioides</taxon>
    </lineage>
</organism>
<proteinExistence type="predicted"/>
<protein>
    <submittedName>
        <fullName evidence="1">Restriction endonuclease subunit M</fullName>
    </submittedName>
</protein>
<gene>
    <name evidence="1" type="ORF">EFL26_05825</name>
</gene>
<dbReference type="Proteomes" id="UP000279994">
    <property type="component" value="Unassembled WGS sequence"/>
</dbReference>
<accession>A0A3N0GVR6</accession>